<reference evidence="8 9" key="1">
    <citation type="submission" date="2019-03" db="EMBL/GenBank/DDBJ databases">
        <title>The genome sequence of a newly discovered highly antifungal drug resistant Aspergillus species, Aspergillus tanneri NIH 1004.</title>
        <authorList>
            <person name="Mounaud S."/>
            <person name="Singh I."/>
            <person name="Joardar V."/>
            <person name="Pakala S."/>
            <person name="Pakala S."/>
            <person name="Venepally P."/>
            <person name="Hoover J."/>
            <person name="Nierman W."/>
            <person name="Chung J."/>
            <person name="Losada L."/>
        </authorList>
    </citation>
    <scope>NUCLEOTIDE SEQUENCE [LARGE SCALE GENOMIC DNA]</scope>
    <source>
        <strain evidence="8 9">NIH1004</strain>
    </source>
</reference>
<dbReference type="InterPro" id="IPR050291">
    <property type="entry name" value="CDF_Transporter"/>
</dbReference>
<dbReference type="Gene3D" id="3.30.70.1350">
    <property type="entry name" value="Cation efflux protein, cytoplasmic domain"/>
    <property type="match status" value="1"/>
</dbReference>
<evidence type="ECO:0000313" key="8">
    <source>
        <dbReference type="EMBL" id="THC98814.1"/>
    </source>
</evidence>
<dbReference type="VEuPathDB" id="FungiDB:EYZ11_001722"/>
<protein>
    <recommendedName>
        <fullName evidence="7">Cation efflux protein cytoplasmic domain-containing protein</fullName>
    </recommendedName>
</protein>
<dbReference type="Proteomes" id="UP000308092">
    <property type="component" value="Unassembled WGS sequence"/>
</dbReference>
<dbReference type="Pfam" id="PF16916">
    <property type="entry name" value="ZT_dimer"/>
    <property type="match status" value="1"/>
</dbReference>
<dbReference type="AlphaFoldDB" id="A0A4V3UQE7"/>
<comment type="subcellular location">
    <subcellularLocation>
        <location evidence="1">Membrane</location>
        <topology evidence="1">Multi-pass membrane protein</topology>
    </subcellularLocation>
</comment>
<dbReference type="STRING" id="1220188.A0A4V3UQE7"/>
<sequence>MAIIMFCALMTTVAVELIIESAKSLASRKSESGILATVPLACVGVGIFSKFVLFLYCFTLRRYPAAQVFFVDHRNDLAVNIFSLIMSIVGDNFVWYLDPQTWHLVGKCAPREFMNKCIYVTLTPDERIEKVDTMTYHAGQQLYVEVDIITDPGTKLRDSHDINQTLQHKLEGLADIERTFVHVDYDYAHDMS</sequence>
<dbReference type="GO" id="GO:0008324">
    <property type="term" value="F:monoatomic cation transmembrane transporter activity"/>
    <property type="evidence" value="ECO:0007669"/>
    <property type="project" value="TreeGrafter"/>
</dbReference>
<evidence type="ECO:0000256" key="1">
    <source>
        <dbReference type="ARBA" id="ARBA00004141"/>
    </source>
</evidence>
<dbReference type="SUPFAM" id="SSF160240">
    <property type="entry name" value="Cation efflux protein cytoplasmic domain-like"/>
    <property type="match status" value="1"/>
</dbReference>
<keyword evidence="5 6" id="KW-0472">Membrane</keyword>
<keyword evidence="9" id="KW-1185">Reference proteome</keyword>
<comment type="caution">
    <text evidence="8">The sequence shown here is derived from an EMBL/GenBank/DDBJ whole genome shotgun (WGS) entry which is preliminary data.</text>
</comment>
<dbReference type="GO" id="GO:0016020">
    <property type="term" value="C:membrane"/>
    <property type="evidence" value="ECO:0007669"/>
    <property type="project" value="UniProtKB-SubCell"/>
</dbReference>
<dbReference type="PANTHER" id="PTHR43840:SF13">
    <property type="entry name" value="CATION EFFLUX PROTEIN CYTOPLASMIC DOMAIN-CONTAINING PROTEIN"/>
    <property type="match status" value="1"/>
</dbReference>
<feature type="transmembrane region" description="Helical" evidence="6">
    <location>
        <begin position="38"/>
        <end position="56"/>
    </location>
</feature>
<evidence type="ECO:0000256" key="2">
    <source>
        <dbReference type="ARBA" id="ARBA00022448"/>
    </source>
</evidence>
<evidence type="ECO:0000256" key="4">
    <source>
        <dbReference type="ARBA" id="ARBA00022989"/>
    </source>
</evidence>
<feature type="domain" description="Cation efflux protein cytoplasmic" evidence="7">
    <location>
        <begin position="135"/>
        <end position="184"/>
    </location>
</feature>
<dbReference type="Gene3D" id="1.20.1510.10">
    <property type="entry name" value="Cation efflux protein transmembrane domain"/>
    <property type="match status" value="1"/>
</dbReference>
<keyword evidence="3 6" id="KW-0812">Transmembrane</keyword>
<dbReference type="InterPro" id="IPR027470">
    <property type="entry name" value="Cation_efflux_CTD"/>
</dbReference>
<dbReference type="InterPro" id="IPR036837">
    <property type="entry name" value="Cation_efflux_CTD_sf"/>
</dbReference>
<name>A0A4V3UQE7_9EURO</name>
<dbReference type="PANTHER" id="PTHR43840">
    <property type="entry name" value="MITOCHONDRIAL METAL TRANSPORTER 1-RELATED"/>
    <property type="match status" value="1"/>
</dbReference>
<dbReference type="EMBL" id="SOSA01000034">
    <property type="protein sequence ID" value="THC98814.1"/>
    <property type="molecule type" value="Genomic_DNA"/>
</dbReference>
<evidence type="ECO:0000256" key="6">
    <source>
        <dbReference type="SAM" id="Phobius"/>
    </source>
</evidence>
<organism evidence="8 9">
    <name type="scientific">Aspergillus tanneri</name>
    <dbReference type="NCBI Taxonomy" id="1220188"/>
    <lineage>
        <taxon>Eukaryota</taxon>
        <taxon>Fungi</taxon>
        <taxon>Dikarya</taxon>
        <taxon>Ascomycota</taxon>
        <taxon>Pezizomycotina</taxon>
        <taxon>Eurotiomycetes</taxon>
        <taxon>Eurotiomycetidae</taxon>
        <taxon>Eurotiales</taxon>
        <taxon>Aspergillaceae</taxon>
        <taxon>Aspergillus</taxon>
        <taxon>Aspergillus subgen. Circumdati</taxon>
    </lineage>
</organism>
<feature type="transmembrane region" description="Helical" evidence="6">
    <location>
        <begin position="77"/>
        <end position="97"/>
    </location>
</feature>
<keyword evidence="4 6" id="KW-1133">Transmembrane helix</keyword>
<dbReference type="InterPro" id="IPR027469">
    <property type="entry name" value="Cation_efflux_TMD_sf"/>
</dbReference>
<evidence type="ECO:0000256" key="5">
    <source>
        <dbReference type="ARBA" id="ARBA00023136"/>
    </source>
</evidence>
<evidence type="ECO:0000259" key="7">
    <source>
        <dbReference type="Pfam" id="PF16916"/>
    </source>
</evidence>
<evidence type="ECO:0000256" key="3">
    <source>
        <dbReference type="ARBA" id="ARBA00022692"/>
    </source>
</evidence>
<proteinExistence type="predicted"/>
<keyword evidence="2" id="KW-0813">Transport</keyword>
<evidence type="ECO:0000313" key="9">
    <source>
        <dbReference type="Proteomes" id="UP000308092"/>
    </source>
</evidence>
<dbReference type="SUPFAM" id="SSF161111">
    <property type="entry name" value="Cation efflux protein transmembrane domain-like"/>
    <property type="match status" value="1"/>
</dbReference>
<accession>A0A4V3UQE7</accession>
<gene>
    <name evidence="8" type="ORF">EYZ11_001722</name>
</gene>